<keyword evidence="2" id="KW-1185">Reference proteome</keyword>
<dbReference type="RefSeq" id="WP_003001023.1">
    <property type="nucleotide sequence ID" value="NZ_AOHC02000026.1"/>
</dbReference>
<sequence length="187" mass="22654">MAKIRDFVDQDRPIQMEYFDFLDALETLSEIQIEKKLRKMILKDPYFFDPYMNLYQLLQEQDQYEEAEILLDYGFGLALNLILDDDGSWPDEFLWGFTENRHILRIVYKKAIGLWIKLEFVMALDLFRKLFSCNPEDQLGARYLILAIRKNMTFEEYDNKFDSDSGGLQEEKWFQKFRKEFPEEFEE</sequence>
<evidence type="ECO:0000313" key="2">
    <source>
        <dbReference type="Proteomes" id="UP000012313"/>
    </source>
</evidence>
<evidence type="ECO:0000313" key="1">
    <source>
        <dbReference type="EMBL" id="EMY78069.1"/>
    </source>
</evidence>
<dbReference type="Proteomes" id="UP000012313">
    <property type="component" value="Unassembled WGS sequence"/>
</dbReference>
<organism evidence="1 2">
    <name type="scientific">Leptospira weilii serovar Ranarum str. ICFT</name>
    <dbReference type="NCBI Taxonomy" id="1218598"/>
    <lineage>
        <taxon>Bacteria</taxon>
        <taxon>Pseudomonadati</taxon>
        <taxon>Spirochaetota</taxon>
        <taxon>Spirochaetia</taxon>
        <taxon>Leptospirales</taxon>
        <taxon>Leptospiraceae</taxon>
        <taxon>Leptospira</taxon>
    </lineage>
</organism>
<dbReference type="EMBL" id="AOHC02000026">
    <property type="protein sequence ID" value="EMY78069.1"/>
    <property type="molecule type" value="Genomic_DNA"/>
</dbReference>
<comment type="caution">
    <text evidence="1">The sequence shown here is derived from an EMBL/GenBank/DDBJ whole genome shotgun (WGS) entry which is preliminary data.</text>
</comment>
<reference evidence="1" key="1">
    <citation type="submission" date="2013-03" db="EMBL/GenBank/DDBJ databases">
        <authorList>
            <person name="Harkins D.M."/>
            <person name="Durkin A.S."/>
            <person name="Brinkac L.M."/>
            <person name="Haft D.H."/>
            <person name="Selengut J.D."/>
            <person name="Sanka R."/>
            <person name="DePew J."/>
            <person name="Purushe J."/>
            <person name="Hartskeerl R.A."/>
            <person name="Ahmed A."/>
            <person name="van der Linden H."/>
            <person name="Goris M.G.A."/>
            <person name="Vinetz J.M."/>
            <person name="Sutton G.G."/>
            <person name="Nierman W.C."/>
            <person name="Fouts D.E."/>
        </authorList>
    </citation>
    <scope>NUCLEOTIDE SEQUENCE [LARGE SCALE GENOMIC DNA]</scope>
    <source>
        <strain evidence="1">ICFT</strain>
    </source>
</reference>
<protein>
    <recommendedName>
        <fullName evidence="3">Tetratricopeptide repeat protein</fullName>
    </recommendedName>
</protein>
<gene>
    <name evidence="1" type="ORF">LEP1GSC060_1859</name>
</gene>
<evidence type="ECO:0008006" key="3">
    <source>
        <dbReference type="Google" id="ProtNLM"/>
    </source>
</evidence>
<dbReference type="AlphaFoldDB" id="N1WLP0"/>
<name>N1WLP0_9LEPT</name>
<proteinExistence type="predicted"/>
<accession>N1WLP0</accession>
<dbReference type="OrthoDB" id="6399948at2"/>
<dbReference type="STRING" id="1218598.LEP1GSC060_1859"/>